<dbReference type="EMBL" id="JAJCNI010000025">
    <property type="protein sequence ID" value="MCB6519520.1"/>
    <property type="molecule type" value="Genomic_DNA"/>
</dbReference>
<reference evidence="3" key="1">
    <citation type="submission" date="2021-10" db="EMBL/GenBank/DDBJ databases">
        <title>Collection of gut derived symbiotic bacterial strains cultured from healthy donors.</title>
        <authorList>
            <person name="Lin H."/>
            <person name="Littmann E."/>
            <person name="Kohout C."/>
            <person name="Pamer E.G."/>
        </authorList>
    </citation>
    <scope>NUCLEOTIDE SEQUENCE</scope>
    <source>
        <strain evidence="3">DFI.2.94</strain>
    </source>
</reference>
<keyword evidence="1" id="KW-0808">Transferase</keyword>
<proteinExistence type="predicted"/>
<dbReference type="EMBL" id="CP120353">
    <property type="protein sequence ID" value="WET64550.1"/>
    <property type="molecule type" value="Genomic_DNA"/>
</dbReference>
<dbReference type="InterPro" id="IPR027791">
    <property type="entry name" value="Galactosyl_T_C"/>
</dbReference>
<dbReference type="GO" id="GO:0016757">
    <property type="term" value="F:glycosyltransferase activity"/>
    <property type="evidence" value="ECO:0007669"/>
    <property type="project" value="UniProtKB-KW"/>
</dbReference>
<dbReference type="Proteomes" id="UP001221009">
    <property type="component" value="Chromosome"/>
</dbReference>
<protein>
    <submittedName>
        <fullName evidence="4">Galactosyltransferase-related protein</fullName>
    </submittedName>
</protein>
<organism evidence="3 5">
    <name type="scientific">Parabacteroides distasonis</name>
    <dbReference type="NCBI Taxonomy" id="823"/>
    <lineage>
        <taxon>Bacteria</taxon>
        <taxon>Pseudomonadati</taxon>
        <taxon>Bacteroidota</taxon>
        <taxon>Bacteroidia</taxon>
        <taxon>Bacteroidales</taxon>
        <taxon>Tannerellaceae</taxon>
        <taxon>Parabacteroides</taxon>
    </lineage>
</organism>
<evidence type="ECO:0000259" key="2">
    <source>
        <dbReference type="Pfam" id="PF02709"/>
    </source>
</evidence>
<name>A0AAP2Q9M2_PARDI</name>
<dbReference type="InterPro" id="IPR029044">
    <property type="entry name" value="Nucleotide-diphossugar_trans"/>
</dbReference>
<dbReference type="AlphaFoldDB" id="A0AAP2Q9M2"/>
<dbReference type="SUPFAM" id="SSF53448">
    <property type="entry name" value="Nucleotide-diphospho-sugar transferases"/>
    <property type="match status" value="1"/>
</dbReference>
<dbReference type="Pfam" id="PF02709">
    <property type="entry name" value="Glyco_transf_7C"/>
    <property type="match status" value="1"/>
</dbReference>
<dbReference type="Gene3D" id="3.90.550.10">
    <property type="entry name" value="Spore Coat Polysaccharide Biosynthesis Protein SpsA, Chain A"/>
    <property type="match status" value="1"/>
</dbReference>
<evidence type="ECO:0000256" key="1">
    <source>
        <dbReference type="ARBA" id="ARBA00022679"/>
    </source>
</evidence>
<feature type="domain" description="Galactosyltransferase C-terminal" evidence="2">
    <location>
        <begin position="14"/>
        <end position="61"/>
    </location>
</feature>
<dbReference type="Proteomes" id="UP001198806">
    <property type="component" value="Unassembled WGS sequence"/>
</dbReference>
<sequence>MNSLYMVEGVIGAVGGAIFVQTNKYLQAGMENEDFYGWGLEDGERHYRWLSFGYRIYRSEGCLFHLSHPRDQNRM</sequence>
<evidence type="ECO:0000313" key="3">
    <source>
        <dbReference type="EMBL" id="MCB6519520.1"/>
    </source>
</evidence>
<dbReference type="RefSeq" id="WP_057329110.1">
    <property type="nucleotide sequence ID" value="NZ_AP019729.1"/>
</dbReference>
<evidence type="ECO:0000313" key="5">
    <source>
        <dbReference type="Proteomes" id="UP001198806"/>
    </source>
</evidence>
<evidence type="ECO:0000313" key="4">
    <source>
        <dbReference type="EMBL" id="WET64550.1"/>
    </source>
</evidence>
<gene>
    <name evidence="3" type="ORF">LI194_17155</name>
    <name evidence="4" type="ORF">P2T59_00825</name>
</gene>
<keyword evidence="4" id="KW-0328">Glycosyltransferase</keyword>
<accession>A0AAP2Q9M2</accession>
<reference evidence="4" key="2">
    <citation type="submission" date="2023-03" db="EMBL/GenBank/DDBJ databases">
        <title>Parabacteroides distasonis, a bacteria resistant against UC.</title>
        <authorList>
            <person name="Dai W."/>
        </authorList>
    </citation>
    <scope>NUCLEOTIDE SEQUENCE</scope>
    <source>
        <strain evidence="4">F1-28</strain>
    </source>
</reference>